<dbReference type="KEGG" id="frx:F7310_04970"/>
<dbReference type="EMBL" id="CP016796">
    <property type="protein sequence ID" value="API86751.1"/>
    <property type="molecule type" value="Genomic_DNA"/>
</dbReference>
<dbReference type="Pfam" id="PF11697">
    <property type="entry name" value="DUF3293"/>
    <property type="match status" value="1"/>
</dbReference>
<dbReference type="InterPro" id="IPR021710">
    <property type="entry name" value="DUF3293"/>
</dbReference>
<name>A0A1L4BSC9_9GAMM</name>
<dbReference type="OrthoDB" id="5604578at2"/>
<evidence type="ECO:0000313" key="2">
    <source>
        <dbReference type="Proteomes" id="UP000184222"/>
    </source>
</evidence>
<accession>A0A1L4BSC9</accession>
<proteinExistence type="predicted"/>
<protein>
    <recommendedName>
        <fullName evidence="3">DUF3293 domain-containing protein</fullName>
    </recommendedName>
</protein>
<keyword evidence="2" id="KW-1185">Reference proteome</keyword>
<sequence>MNDTLDQNNLLKWYFQTKFEVPVKPTQYPKQFAIVTAYNPMNRLLSDYENTTRNKILKQELQQKYDWVYQINGFDESTDHKENGFMFNCNSLYEACKLGEKYSQDAIYYILDDTLYVSKCTKDQRNLVKVGDFFSKVKE</sequence>
<dbReference type="STRING" id="573570.F7310_04970"/>
<evidence type="ECO:0008006" key="3">
    <source>
        <dbReference type="Google" id="ProtNLM"/>
    </source>
</evidence>
<organism evidence="1 2">
    <name type="scientific">Francisella uliginis</name>
    <dbReference type="NCBI Taxonomy" id="573570"/>
    <lineage>
        <taxon>Bacteria</taxon>
        <taxon>Pseudomonadati</taxon>
        <taxon>Pseudomonadota</taxon>
        <taxon>Gammaproteobacteria</taxon>
        <taxon>Thiotrichales</taxon>
        <taxon>Francisellaceae</taxon>
        <taxon>Francisella</taxon>
    </lineage>
</organism>
<dbReference type="Proteomes" id="UP000184222">
    <property type="component" value="Chromosome"/>
</dbReference>
<evidence type="ECO:0000313" key="1">
    <source>
        <dbReference type="EMBL" id="API86751.1"/>
    </source>
</evidence>
<reference evidence="1 2" key="1">
    <citation type="journal article" date="2016" name="Appl. Environ. Microbiol.">
        <title>Whole genome relationships among Francisella bacteria of diverse origin define new species and provide specific regions for detection.</title>
        <authorList>
            <person name="Challacombe J.F."/>
            <person name="Petersen J.M."/>
            <person name="Gallegos-Graves V."/>
            <person name="Hodge D."/>
            <person name="Pillai S."/>
            <person name="Kuske C.R."/>
        </authorList>
    </citation>
    <scope>NUCLEOTIDE SEQUENCE [LARGE SCALE GENOMIC DNA]</scope>
    <source>
        <strain evidence="2">TX07-7310</strain>
    </source>
</reference>
<dbReference type="AlphaFoldDB" id="A0A1L4BSC9"/>
<dbReference type="RefSeq" id="WP_072712243.1">
    <property type="nucleotide sequence ID" value="NZ_CP016796.1"/>
</dbReference>
<gene>
    <name evidence="1" type="ORF">F7310_04970</name>
</gene>